<proteinExistence type="predicted"/>
<comment type="caution">
    <text evidence="2">The sequence shown here is derived from an EMBL/GenBank/DDBJ whole genome shotgun (WGS) entry which is preliminary data.</text>
</comment>
<feature type="transmembrane region" description="Helical" evidence="1">
    <location>
        <begin position="84"/>
        <end position="102"/>
    </location>
</feature>
<evidence type="ECO:0000256" key="1">
    <source>
        <dbReference type="SAM" id="Phobius"/>
    </source>
</evidence>
<evidence type="ECO:0000313" key="3">
    <source>
        <dbReference type="Proteomes" id="UP000571817"/>
    </source>
</evidence>
<dbReference type="EMBL" id="JACCFW010000001">
    <property type="protein sequence ID" value="NYJ73633.1"/>
    <property type="molecule type" value="Genomic_DNA"/>
</dbReference>
<dbReference type="Proteomes" id="UP000571817">
    <property type="component" value="Unassembled WGS sequence"/>
</dbReference>
<dbReference type="AlphaFoldDB" id="A0A853DCC3"/>
<feature type="transmembrane region" description="Helical" evidence="1">
    <location>
        <begin position="21"/>
        <end position="41"/>
    </location>
</feature>
<keyword evidence="1" id="KW-0472">Membrane</keyword>
<keyword evidence="3" id="KW-1185">Reference proteome</keyword>
<feature type="transmembrane region" description="Helical" evidence="1">
    <location>
        <begin position="147"/>
        <end position="172"/>
    </location>
</feature>
<organism evidence="2 3">
    <name type="scientific">Allobranchiibius huperziae</name>
    <dbReference type="NCBI Taxonomy" id="1874116"/>
    <lineage>
        <taxon>Bacteria</taxon>
        <taxon>Bacillati</taxon>
        <taxon>Actinomycetota</taxon>
        <taxon>Actinomycetes</taxon>
        <taxon>Micrococcales</taxon>
        <taxon>Dermacoccaceae</taxon>
        <taxon>Allobranchiibius</taxon>
    </lineage>
</organism>
<evidence type="ECO:0000313" key="2">
    <source>
        <dbReference type="EMBL" id="NYJ73633.1"/>
    </source>
</evidence>
<protein>
    <submittedName>
        <fullName evidence="2">Uncharacterized protein</fullName>
    </submittedName>
</protein>
<dbReference type="RefSeq" id="WP_179479031.1">
    <property type="nucleotide sequence ID" value="NZ_JACCFW010000001.1"/>
</dbReference>
<keyword evidence="1" id="KW-0812">Transmembrane</keyword>
<gene>
    <name evidence="2" type="ORF">HNR15_000596</name>
</gene>
<feature type="transmembrane region" description="Helical" evidence="1">
    <location>
        <begin position="114"/>
        <end position="135"/>
    </location>
</feature>
<reference evidence="2 3" key="1">
    <citation type="submission" date="2020-07" db="EMBL/GenBank/DDBJ databases">
        <title>Sequencing the genomes of 1000 actinobacteria strains.</title>
        <authorList>
            <person name="Klenk H.-P."/>
        </authorList>
    </citation>
    <scope>NUCLEOTIDE SEQUENCE [LARGE SCALE GENOMIC DNA]</scope>
    <source>
        <strain evidence="2 3">DSM 29531</strain>
    </source>
</reference>
<keyword evidence="1" id="KW-1133">Transmembrane helix</keyword>
<name>A0A853DCC3_9MICO</name>
<accession>A0A853DCC3</accession>
<sequence length="180" mass="18367">MVTSSVARTDRRPALVRSAPVAAFVAAAGFMVEGVITLVHHTGEDHWDGPSQVLNAAYAVAVVALILALPALGRWLKVNRVGRVGIIAAQIGFAAMAIESVVSGLHDGNTLSGLFFGGLLLSLVGLLVLGVAALVGGHARWAALLPFLGMFVGVAGGEHGGSIVLGAVWVLLGMVMGRSE</sequence>
<feature type="transmembrane region" description="Helical" evidence="1">
    <location>
        <begin position="53"/>
        <end position="72"/>
    </location>
</feature>